<feature type="compositionally biased region" description="Low complexity" evidence="1">
    <location>
        <begin position="560"/>
        <end position="570"/>
    </location>
</feature>
<dbReference type="SMART" id="SM00355">
    <property type="entry name" value="ZnF_C2H2"/>
    <property type="match status" value="2"/>
</dbReference>
<feature type="region of interest" description="Disordered" evidence="1">
    <location>
        <begin position="1027"/>
        <end position="1098"/>
    </location>
</feature>
<feature type="compositionally biased region" description="Low complexity" evidence="1">
    <location>
        <begin position="1250"/>
        <end position="1270"/>
    </location>
</feature>
<feature type="region of interest" description="Disordered" evidence="1">
    <location>
        <begin position="605"/>
        <end position="703"/>
    </location>
</feature>
<feature type="region of interest" description="Disordered" evidence="1">
    <location>
        <begin position="1197"/>
        <end position="1284"/>
    </location>
</feature>
<feature type="compositionally biased region" description="Polar residues" evidence="1">
    <location>
        <begin position="212"/>
        <end position="305"/>
    </location>
</feature>
<evidence type="ECO:0000313" key="4">
    <source>
        <dbReference type="Proteomes" id="UP000226031"/>
    </source>
</evidence>
<feature type="compositionally biased region" description="Basic residues" evidence="1">
    <location>
        <begin position="515"/>
        <end position="524"/>
    </location>
</feature>
<feature type="compositionally biased region" description="Polar residues" evidence="1">
    <location>
        <begin position="18"/>
        <end position="29"/>
    </location>
</feature>
<proteinExistence type="predicted"/>
<feature type="compositionally biased region" description="Polar residues" evidence="1">
    <location>
        <begin position="527"/>
        <end position="537"/>
    </location>
</feature>
<reference evidence="3 4" key="1">
    <citation type="submission" date="2017-10" db="EMBL/GenBank/DDBJ databases">
        <title>Comparative genomics in systemic dimorphic fungi from Ajellomycetaceae.</title>
        <authorList>
            <person name="Munoz J.F."/>
            <person name="Mcewen J.G."/>
            <person name="Clay O.K."/>
            <person name="Cuomo C.A."/>
        </authorList>
    </citation>
    <scope>NUCLEOTIDE SEQUENCE [LARGE SCALE GENOMIC DNA]</scope>
    <source>
        <strain evidence="3 4">UAMH4076</strain>
    </source>
</reference>
<feature type="region of interest" description="Disordered" evidence="1">
    <location>
        <begin position="827"/>
        <end position="993"/>
    </location>
</feature>
<feature type="compositionally biased region" description="Low complexity" evidence="1">
    <location>
        <begin position="91"/>
        <end position="121"/>
    </location>
</feature>
<dbReference type="PROSITE" id="PS00028">
    <property type="entry name" value="ZINC_FINGER_C2H2_1"/>
    <property type="match status" value="1"/>
</dbReference>
<feature type="region of interest" description="Disordered" evidence="1">
    <location>
        <begin position="1"/>
        <end position="134"/>
    </location>
</feature>
<feature type="region of interest" description="Disordered" evidence="1">
    <location>
        <begin position="390"/>
        <end position="449"/>
    </location>
</feature>
<dbReference type="Proteomes" id="UP000226031">
    <property type="component" value="Unassembled WGS sequence"/>
</dbReference>
<feature type="compositionally biased region" description="Pro residues" evidence="1">
    <location>
        <begin position="882"/>
        <end position="893"/>
    </location>
</feature>
<feature type="compositionally biased region" description="Pro residues" evidence="1">
    <location>
        <begin position="944"/>
        <end position="953"/>
    </location>
</feature>
<feature type="compositionally biased region" description="Polar residues" evidence="1">
    <location>
        <begin position="323"/>
        <end position="371"/>
    </location>
</feature>
<feature type="region of interest" description="Disordered" evidence="1">
    <location>
        <begin position="149"/>
        <end position="378"/>
    </location>
</feature>
<feature type="compositionally biased region" description="Polar residues" evidence="1">
    <location>
        <begin position="150"/>
        <end position="169"/>
    </location>
</feature>
<gene>
    <name evidence="3" type="ORF">GX50_08611</name>
</gene>
<dbReference type="Gene3D" id="3.30.160.60">
    <property type="entry name" value="Classic Zinc Finger"/>
    <property type="match status" value="1"/>
</dbReference>
<feature type="compositionally biased region" description="Pro residues" evidence="1">
    <location>
        <begin position="853"/>
        <end position="865"/>
    </location>
</feature>
<feature type="compositionally biased region" description="Low complexity" evidence="1">
    <location>
        <begin position="32"/>
        <end position="43"/>
    </location>
</feature>
<feature type="compositionally biased region" description="Pro residues" evidence="1">
    <location>
        <begin position="721"/>
        <end position="735"/>
    </location>
</feature>
<protein>
    <recommendedName>
        <fullName evidence="2">C2H2-type domain-containing protein</fullName>
    </recommendedName>
</protein>
<evidence type="ECO:0000259" key="2">
    <source>
        <dbReference type="PROSITE" id="PS00028"/>
    </source>
</evidence>
<keyword evidence="4" id="KW-1185">Reference proteome</keyword>
<evidence type="ECO:0000256" key="1">
    <source>
        <dbReference type="SAM" id="MobiDB-lite"/>
    </source>
</evidence>
<name>A0A2B7Z6J4_9EURO</name>
<dbReference type="InterPro" id="IPR013087">
    <property type="entry name" value="Znf_C2H2_type"/>
</dbReference>
<feature type="compositionally biased region" description="Polar residues" evidence="1">
    <location>
        <begin position="44"/>
        <end position="90"/>
    </location>
</feature>
<accession>A0A2B7Z6J4</accession>
<feature type="compositionally biased region" description="Low complexity" evidence="1">
    <location>
        <begin position="188"/>
        <end position="206"/>
    </location>
</feature>
<sequence>MSYQGFGYSPYQYLPGGQNAQPSSFSSLRQIPATPATPATATPNIQQTSDRSYGQQSYEWQGQNTTDICSQNAQQQPQTESWQPSNNPTHSNGYQHQQQSSYHGSNAVLSISSQQAQQSQQTHNELTSPTLKSYQYGSSGLEPIAIHNSAADSRSNTSVSTNMSYQTDSRAQKRSPVNVALPTDRPNSAQRSRTAAASAMTALSSSIPPPRTMTSQRLPTGQASSFSTSHPYTPSYGTPLSNLVSSNPTAGPSSSAHAEQPYRQQSAKPQYSTSTASTQPNISRNQQPASQTRNTYSPTMQAPPTSSSVYSERSTSSQRHHTTGYNNINTSQQPPASSHAQNAVSNPSHMNSTFDDQQVNTSQSQSYQPATPSFIDPSQIYNPYYQEYQKKKAAEAEAETDRMEQKEIEKQKEVERQKEIEKQKDAEGQKEVGKEIQEMEKEKQKRAAQAEIRQRIAAAGKFAARVRAETKQAESLAAANSSPFEKAKPGRKPGPKPKAQAPNPTVSPQGQPRSALKKQRRPRKSQVETLASATPAETSGSAPQAPPAPTAPTGGGRSLTPAATAQAPTQEQSDEDEDLEMKLMFEKIRKLKSKDPSKFAKLLGGLGVQEPATVPSQGVEDQRTARVPVSTPATSAPVNPTDEGNLVNDRGKFPAARRKRKSKAGDVVNQGAHSLPTQHDTQPPTPAGSSQPETNNNDRPTQMSGRMEIDKILDSNKPQPAQLPAPPQAAAPPAQPGSERAKEEPPKAATIWPEPKRLALAQAASKYVDDVITNINRGRKCPPEMVLSLIDQNPSYIELCGMLESRGYVLNRVHFAKHLLKAVPELTTSSNSTTHPNPPANGPSSTPNQEQRQPPPTTTPLPPPTQYGSPYAKAVPTNNSAPIPPVSTAPPGPGAQAVGNQMEKPATPSTSMPPPTNGTSGYLGSYQLPVSVPPENQVPGFLGSPPPPPPPPTFSKGKQAPGSTGPHSHPRMPPAFRHSIGGPVPSPIGGKLKPKLRVPAPPAQMPAPGSKAALARKRTFAEIVDFTQLSSDDDDSPPPPKAPRLEDVPPHSGTNMDVDIQEVPASASETPEAPEAPAKTLDLSQFRMPDADSSTSNEALRRRTDIIKPLNKTEALKTRYYDPKTIARDILIATGRHPTERPLNQHLSKLRDNFPAVENSSDLRTFRWDIVDPGGPLPPEVPLVSAVSRPPLITVRQYAKPPSGRLPNQSPRDPTKDAGGPQFPHTPSQLRISQTVNNSDDLSPHVQQENNNKNNNINNSVMSSTPSTSGPRRRGRPLGAKNKPTFADRVEVAIPTSSSPKAAQRPYRTYKCEWKGCDAQLHNLQTLRKHVTRLHIPKDNVIGLSCLWAGCSGTGNTFTNNKLADHLEKIHLSALAWTLGEGPGSVRSDHRDYNIDDYLNDSNGRAVIARATTKGTRPTLILPAGYRSIRSFNKMYGNESDKAKALEVMRALEMKQVRVGTGLGRGGCTFMNEKRQDTVVAFESVFEIVPEDNDDL</sequence>
<evidence type="ECO:0000313" key="3">
    <source>
        <dbReference type="EMBL" id="PGH28652.1"/>
    </source>
</evidence>
<dbReference type="STRING" id="73230.A0A2B7Z6J4"/>
<dbReference type="VEuPathDB" id="FungiDB:EMCG_04361"/>
<feature type="compositionally biased region" description="Low complexity" evidence="1">
    <location>
        <begin position="979"/>
        <end position="990"/>
    </location>
</feature>
<feature type="compositionally biased region" description="Low complexity" evidence="1">
    <location>
        <begin position="306"/>
        <end position="317"/>
    </location>
</feature>
<feature type="region of interest" description="Disordered" evidence="1">
    <location>
        <begin position="716"/>
        <end position="752"/>
    </location>
</feature>
<comment type="caution">
    <text evidence="3">The sequence shown here is derived from an EMBL/GenBank/DDBJ whole genome shotgun (WGS) entry which is preliminary data.</text>
</comment>
<feature type="compositionally biased region" description="Low complexity" evidence="1">
    <location>
        <begin position="1062"/>
        <end position="1078"/>
    </location>
</feature>
<feature type="compositionally biased region" description="Polar residues" evidence="1">
    <location>
        <begin position="122"/>
        <end position="134"/>
    </location>
</feature>
<feature type="compositionally biased region" description="Polar residues" evidence="1">
    <location>
        <begin position="503"/>
        <end position="512"/>
    </location>
</feature>
<organism evidence="3 4">
    <name type="scientific">[Emmonsia] crescens</name>
    <dbReference type="NCBI Taxonomy" id="73230"/>
    <lineage>
        <taxon>Eukaryota</taxon>
        <taxon>Fungi</taxon>
        <taxon>Dikarya</taxon>
        <taxon>Ascomycota</taxon>
        <taxon>Pezizomycotina</taxon>
        <taxon>Eurotiomycetes</taxon>
        <taxon>Eurotiomycetidae</taxon>
        <taxon>Onygenales</taxon>
        <taxon>Ajellomycetaceae</taxon>
        <taxon>Emergomyces</taxon>
    </lineage>
</organism>
<feature type="compositionally biased region" description="Basic and acidic residues" evidence="1">
    <location>
        <begin position="390"/>
        <end position="445"/>
    </location>
</feature>
<feature type="region of interest" description="Disordered" evidence="1">
    <location>
        <begin position="461"/>
        <end position="581"/>
    </location>
</feature>
<dbReference type="EMBL" id="PDND01000352">
    <property type="protein sequence ID" value="PGH28652.1"/>
    <property type="molecule type" value="Genomic_DNA"/>
</dbReference>
<feature type="domain" description="C2H2-type" evidence="2">
    <location>
        <begin position="1312"/>
        <end position="1335"/>
    </location>
</feature>
<feature type="compositionally biased region" description="Polar residues" evidence="1">
    <location>
        <begin position="1225"/>
        <end position="1249"/>
    </location>
</feature>
<feature type="compositionally biased region" description="Polar residues" evidence="1">
    <location>
        <begin position="671"/>
        <end position="703"/>
    </location>
</feature>